<gene>
    <name evidence="5" type="ORF">KCU98_g10774</name>
</gene>
<dbReference type="GO" id="GO:0003723">
    <property type="term" value="F:RNA binding"/>
    <property type="evidence" value="ECO:0007669"/>
    <property type="project" value="TreeGrafter"/>
</dbReference>
<reference evidence="5" key="1">
    <citation type="journal article" date="2021" name="J Fungi (Basel)">
        <title>Virulence traits and population genomics of the black yeast Aureobasidium melanogenum.</title>
        <authorList>
            <person name="Cernosa A."/>
            <person name="Sun X."/>
            <person name="Gostincar C."/>
            <person name="Fang C."/>
            <person name="Gunde-Cimerman N."/>
            <person name="Song Z."/>
        </authorList>
    </citation>
    <scope>NUCLEOTIDE SEQUENCE</scope>
    <source>
        <strain evidence="5">EXF-9298</strain>
    </source>
</reference>
<dbReference type="Gene3D" id="3.20.20.140">
    <property type="entry name" value="Metal-dependent hydrolases"/>
    <property type="match status" value="1"/>
</dbReference>
<dbReference type="EMBL" id="JAHFXS010001641">
    <property type="protein sequence ID" value="KAG9976357.1"/>
    <property type="molecule type" value="Genomic_DNA"/>
</dbReference>
<proteinExistence type="inferred from homology"/>
<dbReference type="SUPFAM" id="SSF89550">
    <property type="entry name" value="PHP domain-like"/>
    <property type="match status" value="1"/>
</dbReference>
<protein>
    <submittedName>
        <fullName evidence="5">PHP domain-like protein</fullName>
    </submittedName>
</protein>
<comment type="caution">
    <text evidence="5">The sequence shown here is derived from an EMBL/GenBank/DDBJ whole genome shotgun (WGS) entry which is preliminary data.</text>
</comment>
<evidence type="ECO:0000313" key="5">
    <source>
        <dbReference type="EMBL" id="KAG9976357.1"/>
    </source>
</evidence>
<dbReference type="GO" id="GO:0005655">
    <property type="term" value="C:nucleolar ribonuclease P complex"/>
    <property type="evidence" value="ECO:0007669"/>
    <property type="project" value="TreeGrafter"/>
</dbReference>
<dbReference type="Proteomes" id="UP000729357">
    <property type="component" value="Unassembled WGS sequence"/>
</dbReference>
<organism evidence="5 6">
    <name type="scientific">Aureobasidium melanogenum</name>
    <name type="common">Aureobasidium pullulans var. melanogenum</name>
    <dbReference type="NCBI Taxonomy" id="46634"/>
    <lineage>
        <taxon>Eukaryota</taxon>
        <taxon>Fungi</taxon>
        <taxon>Dikarya</taxon>
        <taxon>Ascomycota</taxon>
        <taxon>Pezizomycotina</taxon>
        <taxon>Dothideomycetes</taxon>
        <taxon>Dothideomycetidae</taxon>
        <taxon>Dothideales</taxon>
        <taxon>Saccotheciaceae</taxon>
        <taxon>Aureobasidium</taxon>
    </lineage>
</organism>
<keyword evidence="6" id="KW-1185">Reference proteome</keyword>
<name>A0A9P8FN25_AURME</name>
<reference evidence="5" key="2">
    <citation type="submission" date="2021-08" db="EMBL/GenBank/DDBJ databases">
        <authorList>
            <person name="Gostincar C."/>
            <person name="Sun X."/>
            <person name="Song Z."/>
            <person name="Gunde-Cimerman N."/>
        </authorList>
    </citation>
    <scope>NUCLEOTIDE SEQUENCE</scope>
    <source>
        <strain evidence="5">EXF-9298</strain>
    </source>
</reference>
<keyword evidence="3" id="KW-0819">tRNA processing</keyword>
<dbReference type="InterPro" id="IPR016195">
    <property type="entry name" value="Pol/histidinol_Pase-like"/>
</dbReference>
<evidence type="ECO:0000256" key="4">
    <source>
        <dbReference type="SAM" id="MobiDB-lite"/>
    </source>
</evidence>
<dbReference type="PANTHER" id="PTHR13031">
    <property type="entry name" value="RIBONUCLEASE P SUBUNIT P30"/>
    <property type="match status" value="1"/>
</dbReference>
<dbReference type="InterPro" id="IPR002738">
    <property type="entry name" value="RNase_P_p30"/>
</dbReference>
<feature type="non-terminal residue" evidence="5">
    <location>
        <position position="328"/>
    </location>
</feature>
<dbReference type="PANTHER" id="PTHR13031:SF0">
    <property type="entry name" value="RIBONUCLEASE P PROTEIN SUBUNIT P30"/>
    <property type="match status" value="1"/>
</dbReference>
<sequence>MRSSSNSQDSRTLTSMFYDLNVDYNPSTSDADLSKTLAFLSELGYNVIALNHTISGRLPSDLSCAIPDPLPFKTPASLTILRRCTLILSESATNNRLGALANNYDILALRPVDEKTFQHACSTADCDLISLDFTQRLGYHFKFKTVSEAVKRGVRFEIAYSQPLLADPASKRNLISNATGLIRATRGGRGIIISSEATKAVGCRAPWDVVNLAAIWGLAQDRGYEAVSKEARSVVVSAKLKRTSFRGVVDVVYGGEKPAAKEQHEKQGQKDKTKVALLKDNSAKKRKADEVEDTTTDGSEKPISKREQKRRAHKAKMESLGQTTAPAP</sequence>
<dbReference type="AlphaFoldDB" id="A0A9P8FN25"/>
<comment type="subcellular location">
    <subcellularLocation>
        <location evidence="1">Nucleus</location>
    </subcellularLocation>
</comment>
<comment type="similarity">
    <text evidence="2">Belongs to the eukaryotic/archaeal RNase P protein component 3 family.</text>
</comment>
<evidence type="ECO:0000313" key="6">
    <source>
        <dbReference type="Proteomes" id="UP000729357"/>
    </source>
</evidence>
<evidence type="ECO:0000256" key="1">
    <source>
        <dbReference type="ARBA" id="ARBA00004123"/>
    </source>
</evidence>
<evidence type="ECO:0000256" key="3">
    <source>
        <dbReference type="ARBA" id="ARBA00022694"/>
    </source>
</evidence>
<feature type="compositionally biased region" description="Basic and acidic residues" evidence="4">
    <location>
        <begin position="258"/>
        <end position="274"/>
    </location>
</feature>
<accession>A0A9P8FN25</accession>
<dbReference type="Pfam" id="PF01876">
    <property type="entry name" value="RNase_P_p30"/>
    <property type="match status" value="1"/>
</dbReference>
<dbReference type="GO" id="GO:0008033">
    <property type="term" value="P:tRNA processing"/>
    <property type="evidence" value="ECO:0007669"/>
    <property type="project" value="UniProtKB-KW"/>
</dbReference>
<feature type="region of interest" description="Disordered" evidence="4">
    <location>
        <begin position="258"/>
        <end position="328"/>
    </location>
</feature>
<evidence type="ECO:0000256" key="2">
    <source>
        <dbReference type="ARBA" id="ARBA00007331"/>
    </source>
</evidence>